<accession>E8ZJ62</accession>
<organism evidence="1 2">
    <name type="scientific">Mycoplasma haemofelis (strain Langford 1)</name>
    <name type="common">Haemobartonella felis</name>
    <dbReference type="NCBI Taxonomy" id="941640"/>
    <lineage>
        <taxon>Bacteria</taxon>
        <taxon>Bacillati</taxon>
        <taxon>Mycoplasmatota</taxon>
        <taxon>Mollicutes</taxon>
        <taxon>Mycoplasmataceae</taxon>
        <taxon>Mycoplasma</taxon>
    </lineage>
</organism>
<name>E8ZJ62_MYCHL</name>
<dbReference type="KEGG" id="mha:HF1_11750"/>
<keyword evidence="2" id="KW-1185">Reference proteome</keyword>
<gene>
    <name evidence="1" type="ORF">HF1_11750</name>
</gene>
<dbReference type="OrthoDB" id="9799173at2"/>
<dbReference type="EMBL" id="FR773153">
    <property type="protein sequence ID" value="CBY93183.1"/>
    <property type="molecule type" value="Genomic_DNA"/>
</dbReference>
<evidence type="ECO:0000313" key="1">
    <source>
        <dbReference type="EMBL" id="CBY93183.1"/>
    </source>
</evidence>
<protein>
    <submittedName>
        <fullName evidence="1">Uncharacterized protein</fullName>
    </submittedName>
</protein>
<dbReference type="Proteomes" id="UP000008637">
    <property type="component" value="Chromosome"/>
</dbReference>
<dbReference type="HOGENOM" id="CLU_098620_0_0_14"/>
<reference evidence="1 2" key="1">
    <citation type="journal article" date="2011" name="J. Bacteriol.">
        <title>Complete genome sequence of Mycoplasma haemofelis, a hemotropic mycoplasma.</title>
        <authorList>
            <person name="Barker E.N."/>
            <person name="Helps C.R."/>
            <person name="Peters I.R."/>
            <person name="Darby A.C."/>
            <person name="Radford A.D."/>
            <person name="Tasker S."/>
        </authorList>
    </citation>
    <scope>NUCLEOTIDE SEQUENCE [LARGE SCALE GENOMIC DNA]</scope>
    <source>
        <strain evidence="1 2">Langford 1</strain>
    </source>
</reference>
<proteinExistence type="predicted"/>
<sequence>MVKSLVFKLSALGLTGTAVSVGAVMGIFKSSDTTQILKDELRHKIKKDRGSKRRALDASDAQLNPYWKANWDQYKSDNQGRQKGEDTFKLEDWTANPPQDTPEVVPQSFVNACLKSDDKSHEDLLKYCYRDSMIFDLIEGSGLRALDTSFDADHPKWIKAWERYKASKGDAWKLSTSDNGSSVPEAFKTKCDDNLASPDIENDELLDQIMSWCIDEDK</sequence>
<dbReference type="AlphaFoldDB" id="E8ZJ62"/>
<evidence type="ECO:0000313" key="2">
    <source>
        <dbReference type="Proteomes" id="UP000008637"/>
    </source>
</evidence>